<evidence type="ECO:0000256" key="5">
    <source>
        <dbReference type="ARBA" id="ARBA00022617"/>
    </source>
</evidence>
<evidence type="ECO:0000313" key="15">
    <source>
        <dbReference type="EMBL" id="KAK7862846.1"/>
    </source>
</evidence>
<keyword evidence="8" id="KW-0492">Microsome</keyword>
<evidence type="ECO:0000256" key="9">
    <source>
        <dbReference type="ARBA" id="ARBA00023002"/>
    </source>
</evidence>
<reference evidence="15 16" key="1">
    <citation type="submission" date="2024-03" db="EMBL/GenBank/DDBJ databases">
        <title>The genome assembly and annotation of the cricket Gryllus longicercus Weissman &amp; Gray.</title>
        <authorList>
            <person name="Szrajer S."/>
            <person name="Gray D."/>
            <person name="Ylla G."/>
        </authorList>
    </citation>
    <scope>NUCLEOTIDE SEQUENCE [LARGE SCALE GENOMIC DNA]</scope>
    <source>
        <strain evidence="15">DAG 2021-001</strain>
        <tissue evidence="15">Whole body minus gut</tissue>
    </source>
</reference>
<dbReference type="GO" id="GO:0005506">
    <property type="term" value="F:iron ion binding"/>
    <property type="evidence" value="ECO:0007669"/>
    <property type="project" value="InterPro"/>
</dbReference>
<dbReference type="PRINTS" id="PR00385">
    <property type="entry name" value="P450"/>
</dbReference>
<dbReference type="GO" id="GO:0020037">
    <property type="term" value="F:heme binding"/>
    <property type="evidence" value="ECO:0007669"/>
    <property type="project" value="InterPro"/>
</dbReference>
<dbReference type="EMBL" id="JAZDUA010000255">
    <property type="protein sequence ID" value="KAK7862846.1"/>
    <property type="molecule type" value="Genomic_DNA"/>
</dbReference>
<keyword evidence="5 13" id="KW-0349">Heme</keyword>
<comment type="similarity">
    <text evidence="4 14">Belongs to the cytochrome P450 family.</text>
</comment>
<dbReference type="InterPro" id="IPR017972">
    <property type="entry name" value="Cyt_P450_CS"/>
</dbReference>
<comment type="caution">
    <text evidence="15">The sequence shown here is derived from an EMBL/GenBank/DDBJ whole genome shotgun (WGS) entry which is preliminary data.</text>
</comment>
<dbReference type="PROSITE" id="PS00086">
    <property type="entry name" value="CYTOCHROME_P450"/>
    <property type="match status" value="1"/>
</dbReference>
<keyword evidence="7" id="KW-0256">Endoplasmic reticulum</keyword>
<evidence type="ECO:0000256" key="12">
    <source>
        <dbReference type="ARBA" id="ARBA00023136"/>
    </source>
</evidence>
<evidence type="ECO:0000256" key="11">
    <source>
        <dbReference type="ARBA" id="ARBA00023033"/>
    </source>
</evidence>
<comment type="cofactor">
    <cofactor evidence="1 13">
        <name>heme</name>
        <dbReference type="ChEBI" id="CHEBI:30413"/>
    </cofactor>
</comment>
<keyword evidence="9 14" id="KW-0560">Oxidoreductase</keyword>
<proteinExistence type="inferred from homology"/>
<dbReference type="PANTHER" id="PTHR24292:SF45">
    <property type="entry name" value="CYTOCHROME P450 6G1-RELATED"/>
    <property type="match status" value="1"/>
</dbReference>
<dbReference type="SUPFAM" id="SSF48264">
    <property type="entry name" value="Cytochrome P450"/>
    <property type="match status" value="1"/>
</dbReference>
<evidence type="ECO:0000256" key="1">
    <source>
        <dbReference type="ARBA" id="ARBA00001971"/>
    </source>
</evidence>
<dbReference type="InterPro" id="IPR001128">
    <property type="entry name" value="Cyt_P450"/>
</dbReference>
<gene>
    <name evidence="15" type="ORF">R5R35_000858</name>
</gene>
<dbReference type="AlphaFoldDB" id="A0AAN9Z341"/>
<evidence type="ECO:0000313" key="16">
    <source>
        <dbReference type="Proteomes" id="UP001378592"/>
    </source>
</evidence>
<evidence type="ECO:0000256" key="6">
    <source>
        <dbReference type="ARBA" id="ARBA00022723"/>
    </source>
</evidence>
<dbReference type="Pfam" id="PF00067">
    <property type="entry name" value="p450"/>
    <property type="match status" value="1"/>
</dbReference>
<evidence type="ECO:0008006" key="17">
    <source>
        <dbReference type="Google" id="ProtNLM"/>
    </source>
</evidence>
<dbReference type="GO" id="GO:0005789">
    <property type="term" value="C:endoplasmic reticulum membrane"/>
    <property type="evidence" value="ECO:0007669"/>
    <property type="project" value="UniProtKB-SubCell"/>
</dbReference>
<feature type="binding site" description="axial binding residue" evidence="13">
    <location>
        <position position="329"/>
    </location>
    <ligand>
        <name>heme</name>
        <dbReference type="ChEBI" id="CHEBI:30413"/>
    </ligand>
    <ligandPart>
        <name>Fe</name>
        <dbReference type="ChEBI" id="CHEBI:18248"/>
    </ligandPart>
</feature>
<dbReference type="GO" id="GO:0004497">
    <property type="term" value="F:monooxygenase activity"/>
    <property type="evidence" value="ECO:0007669"/>
    <property type="project" value="UniProtKB-KW"/>
</dbReference>
<evidence type="ECO:0000256" key="10">
    <source>
        <dbReference type="ARBA" id="ARBA00023004"/>
    </source>
</evidence>
<dbReference type="InterPro" id="IPR050476">
    <property type="entry name" value="Insect_CytP450_Detox"/>
</dbReference>
<evidence type="ECO:0000256" key="3">
    <source>
        <dbReference type="ARBA" id="ARBA00004406"/>
    </source>
</evidence>
<keyword evidence="6 13" id="KW-0479">Metal-binding</keyword>
<dbReference type="InterPro" id="IPR036396">
    <property type="entry name" value="Cyt_P450_sf"/>
</dbReference>
<keyword evidence="10 13" id="KW-0408">Iron</keyword>
<dbReference type="CDD" id="cd11056">
    <property type="entry name" value="CYP6-like"/>
    <property type="match status" value="1"/>
</dbReference>
<dbReference type="GO" id="GO:0016705">
    <property type="term" value="F:oxidoreductase activity, acting on paired donors, with incorporation or reduction of molecular oxygen"/>
    <property type="evidence" value="ECO:0007669"/>
    <property type="project" value="InterPro"/>
</dbReference>
<evidence type="ECO:0000256" key="8">
    <source>
        <dbReference type="ARBA" id="ARBA00022848"/>
    </source>
</evidence>
<evidence type="ECO:0000256" key="7">
    <source>
        <dbReference type="ARBA" id="ARBA00022824"/>
    </source>
</evidence>
<dbReference type="Proteomes" id="UP001378592">
    <property type="component" value="Unassembled WGS sequence"/>
</dbReference>
<protein>
    <recommendedName>
        <fullName evidence="17">Cytochrome P450</fullName>
    </recommendedName>
</protein>
<evidence type="ECO:0000256" key="13">
    <source>
        <dbReference type="PIRSR" id="PIRSR602401-1"/>
    </source>
</evidence>
<keyword evidence="12" id="KW-0472">Membrane</keyword>
<evidence type="ECO:0000256" key="4">
    <source>
        <dbReference type="ARBA" id="ARBA00010617"/>
    </source>
</evidence>
<organism evidence="15 16">
    <name type="scientific">Gryllus longicercus</name>
    <dbReference type="NCBI Taxonomy" id="2509291"/>
    <lineage>
        <taxon>Eukaryota</taxon>
        <taxon>Metazoa</taxon>
        <taxon>Ecdysozoa</taxon>
        <taxon>Arthropoda</taxon>
        <taxon>Hexapoda</taxon>
        <taxon>Insecta</taxon>
        <taxon>Pterygota</taxon>
        <taxon>Neoptera</taxon>
        <taxon>Polyneoptera</taxon>
        <taxon>Orthoptera</taxon>
        <taxon>Ensifera</taxon>
        <taxon>Gryllidea</taxon>
        <taxon>Grylloidea</taxon>
        <taxon>Gryllidae</taxon>
        <taxon>Gryllinae</taxon>
        <taxon>Gryllus</taxon>
    </lineage>
</organism>
<keyword evidence="11 14" id="KW-0503">Monooxygenase</keyword>
<name>A0AAN9Z341_9ORTH</name>
<dbReference type="InterPro" id="IPR002401">
    <property type="entry name" value="Cyt_P450_E_grp-I"/>
</dbReference>
<dbReference type="PRINTS" id="PR00463">
    <property type="entry name" value="EP450I"/>
</dbReference>
<dbReference type="Gene3D" id="1.10.630.10">
    <property type="entry name" value="Cytochrome P450"/>
    <property type="match status" value="2"/>
</dbReference>
<keyword evidence="16" id="KW-1185">Reference proteome</keyword>
<evidence type="ECO:0000256" key="14">
    <source>
        <dbReference type="RuleBase" id="RU000461"/>
    </source>
</evidence>
<evidence type="ECO:0000256" key="2">
    <source>
        <dbReference type="ARBA" id="ARBA00004174"/>
    </source>
</evidence>
<comment type="subcellular location">
    <subcellularLocation>
        <location evidence="3">Endoplasmic reticulum membrane</location>
        <topology evidence="3">Peripheral membrane protein</topology>
    </subcellularLocation>
    <subcellularLocation>
        <location evidence="2">Microsome membrane</location>
        <topology evidence="2">Peripheral membrane protein</topology>
    </subcellularLocation>
</comment>
<accession>A0AAN9Z341</accession>
<dbReference type="PANTHER" id="PTHR24292">
    <property type="entry name" value="CYTOCHROME P450"/>
    <property type="match status" value="1"/>
</dbReference>
<sequence length="386" mass="44150">MMSLSTGAAVLVALLVGVAGALYAYFTRHFGYWRRLGVPYLRPLPIAGNLKDVLLFRKHFGVVLRDVYTQMKDQPYVGMFFFDQPVLFVKDIELWKTIVIKDCDHFEDRGLSPLKSLRVFSETLFGLKGKKWKQLRTKLSPAFTLANIKKIYILLEQKAANLDHYFDDVVKSDMDGDVLVAQALSFLAAGFDTTSTTMSYALYELAMNEDIQEQLRTQLQETMEKHDGKLTYQALQSVNYLDMIFSETLRKYPVYPFLDRTCTKTYRMPGTDIVLDKGVFAFTSILGIQRDPQYFPEPERFDPERFSDANRGNIPSCCFMSFGEGPHKCLGLRLGYLQGKLGIAHIILNYRVHPCASTPKKMEFNLHSFLISPRDGVPLKFTRVTN</sequence>